<keyword evidence="2" id="KW-0328">Glycosyltransferase</keyword>
<evidence type="ECO:0000256" key="4">
    <source>
        <dbReference type="SAM" id="Phobius"/>
    </source>
</evidence>
<dbReference type="InterPro" id="IPR001173">
    <property type="entry name" value="Glyco_trans_2-like"/>
</dbReference>
<evidence type="ECO:0000256" key="2">
    <source>
        <dbReference type="ARBA" id="ARBA00022676"/>
    </source>
</evidence>
<feature type="transmembrane region" description="Helical" evidence="4">
    <location>
        <begin position="287"/>
        <end position="312"/>
    </location>
</feature>
<dbReference type="SUPFAM" id="SSF53448">
    <property type="entry name" value="Nucleotide-diphospho-sugar transferases"/>
    <property type="match status" value="1"/>
</dbReference>
<keyword evidence="4" id="KW-0812">Transmembrane</keyword>
<accession>A0A0G0PZ59</accession>
<feature type="transmembrane region" description="Helical" evidence="4">
    <location>
        <begin position="252"/>
        <end position="281"/>
    </location>
</feature>
<dbReference type="EMBL" id="LBVV01000009">
    <property type="protein sequence ID" value="KKQ94671.1"/>
    <property type="molecule type" value="Genomic_DNA"/>
</dbReference>
<sequence length="338" mass="39394">MLQRNKMKKISIITPIYNESNNIEHFLCSIEKIKYSYTSFELVLINDGSMDETLKIIIDFKKQTKIDLKIISFRKNRGRAYARHIGAKKAKYDLLFFLDCRCVVFPDALIVLNSIKYQPLLGVAIQETGDLVSRFFHKVRKKIYKDSFSSSFKDLYINESNFNHISKGMATFFCNRKLFLKCQIKNLEDKDSSDDTKLLQNIIRNKPILKTAKIKVTYYMRSSLWENLLHIYKRGPKFSDYYINNKGPFFSYYLATLFLILSSVIVALFFPAYIIIAYLFLLAFIAFYLAGISLDAIFFIPLLVLFGLFFVSGVARKRFLDFIIIIFTVILVYGIIAK</sequence>
<feature type="transmembrane region" description="Helical" evidence="4">
    <location>
        <begin position="319"/>
        <end position="336"/>
    </location>
</feature>
<dbReference type="Gene3D" id="3.90.550.10">
    <property type="entry name" value="Spore Coat Polysaccharide Biosynthesis Protein SpsA, Chain A"/>
    <property type="match status" value="1"/>
</dbReference>
<protein>
    <submittedName>
        <fullName evidence="6">Glycosyl transferase family 2</fullName>
    </submittedName>
</protein>
<dbReference type="STRING" id="1618345.UT18_C0009G0082"/>
<comment type="similarity">
    <text evidence="1">Belongs to the glycosyltransferase 2 family.</text>
</comment>
<proteinExistence type="inferred from homology"/>
<name>A0A0G0PZ59_UNCC2</name>
<dbReference type="AlphaFoldDB" id="A0A0G0PZ59"/>
<dbReference type="GO" id="GO:0016757">
    <property type="term" value="F:glycosyltransferase activity"/>
    <property type="evidence" value="ECO:0007669"/>
    <property type="project" value="UniProtKB-KW"/>
</dbReference>
<dbReference type="CDD" id="cd00761">
    <property type="entry name" value="Glyco_tranf_GTA_type"/>
    <property type="match status" value="1"/>
</dbReference>
<organism evidence="6 7">
    <name type="scientific">candidate division CPR2 bacterium GW2011_GWC2_39_10</name>
    <dbReference type="NCBI Taxonomy" id="1618345"/>
    <lineage>
        <taxon>Bacteria</taxon>
        <taxon>Bacteria division CPR2</taxon>
    </lineage>
</organism>
<feature type="domain" description="Glycosyltransferase 2-like" evidence="5">
    <location>
        <begin position="11"/>
        <end position="110"/>
    </location>
</feature>
<evidence type="ECO:0000259" key="5">
    <source>
        <dbReference type="Pfam" id="PF00535"/>
    </source>
</evidence>
<dbReference type="PANTHER" id="PTHR43630">
    <property type="entry name" value="POLY-BETA-1,6-N-ACETYL-D-GLUCOSAMINE SYNTHASE"/>
    <property type="match status" value="1"/>
</dbReference>
<gene>
    <name evidence="6" type="ORF">UT18_C0009G0082</name>
</gene>
<dbReference type="InterPro" id="IPR029044">
    <property type="entry name" value="Nucleotide-diphossugar_trans"/>
</dbReference>
<evidence type="ECO:0000313" key="6">
    <source>
        <dbReference type="EMBL" id="KKQ94671.1"/>
    </source>
</evidence>
<dbReference type="Proteomes" id="UP000034207">
    <property type="component" value="Unassembled WGS sequence"/>
</dbReference>
<evidence type="ECO:0000256" key="1">
    <source>
        <dbReference type="ARBA" id="ARBA00006739"/>
    </source>
</evidence>
<keyword evidence="4" id="KW-1133">Transmembrane helix</keyword>
<keyword evidence="3 6" id="KW-0808">Transferase</keyword>
<keyword evidence="4" id="KW-0472">Membrane</keyword>
<evidence type="ECO:0000313" key="7">
    <source>
        <dbReference type="Proteomes" id="UP000034207"/>
    </source>
</evidence>
<evidence type="ECO:0000256" key="3">
    <source>
        <dbReference type="ARBA" id="ARBA00022679"/>
    </source>
</evidence>
<comment type="caution">
    <text evidence="6">The sequence shown here is derived from an EMBL/GenBank/DDBJ whole genome shotgun (WGS) entry which is preliminary data.</text>
</comment>
<dbReference type="Pfam" id="PF00535">
    <property type="entry name" value="Glycos_transf_2"/>
    <property type="match status" value="1"/>
</dbReference>
<reference evidence="6 7" key="1">
    <citation type="journal article" date="2015" name="Nature">
        <title>rRNA introns, odd ribosomes, and small enigmatic genomes across a large radiation of phyla.</title>
        <authorList>
            <person name="Brown C.T."/>
            <person name="Hug L.A."/>
            <person name="Thomas B.C."/>
            <person name="Sharon I."/>
            <person name="Castelle C.J."/>
            <person name="Singh A."/>
            <person name="Wilkins M.J."/>
            <person name="Williams K.H."/>
            <person name="Banfield J.F."/>
        </authorList>
    </citation>
    <scope>NUCLEOTIDE SEQUENCE [LARGE SCALE GENOMIC DNA]</scope>
</reference>
<dbReference type="PANTHER" id="PTHR43630:SF1">
    <property type="entry name" value="POLY-BETA-1,6-N-ACETYL-D-GLUCOSAMINE SYNTHASE"/>
    <property type="match status" value="1"/>
</dbReference>